<dbReference type="InterPro" id="IPR036291">
    <property type="entry name" value="NAD(P)-bd_dom_sf"/>
</dbReference>
<sequence>MSVSNAAIVGTGFMGPAHTEGLRRLGINVAGILGSSAEKSRRAAAGLGIPKAYSDFSELLADGEVEAVHITSPNRHHFEQASQALQAGKHVHCEKPLAMTSAESGALVKLAGESGLAAGVNYNMRFYPLNWEVRSMIRSGALGRIHSITGSYVQDWLLYPTDYNWRVLSGEGGKLRAVADIGTHWLDLVQFITGLSVTAVQADLKTVHTTRQRPLGEVETFSAKVQAPDATESIDIETEDSGAALLRFSDGAHGSLWVSQMTAGRKNCLRYEIAGSEASVAWNSEQPNELWIGHRNQANQQLLRDPGLVSEAARAHIAYPGGHNEGYDDSFKHSFKSFYDYIAAGDFSAPEPFPTFADGHKEIVLCEAILESHEGERWVEIKGTDEWN</sequence>
<dbReference type="PANTHER" id="PTHR43818:SF11">
    <property type="entry name" value="BCDNA.GH03377"/>
    <property type="match status" value="1"/>
</dbReference>
<feature type="domain" description="GFO/IDH/MocA-like oxidoreductase" evidence="3">
    <location>
        <begin position="132"/>
        <end position="280"/>
    </location>
</feature>
<dbReference type="Pfam" id="PF22725">
    <property type="entry name" value="GFO_IDH_MocA_C3"/>
    <property type="match status" value="1"/>
</dbReference>
<comment type="caution">
    <text evidence="4">The sequence shown here is derived from an EMBL/GenBank/DDBJ whole genome shotgun (WGS) entry which is preliminary data.</text>
</comment>
<dbReference type="PANTHER" id="PTHR43818">
    <property type="entry name" value="BCDNA.GH03377"/>
    <property type="match status" value="1"/>
</dbReference>
<gene>
    <name evidence="4" type="ORF">F4X14_15095</name>
</gene>
<dbReference type="EMBL" id="VXMH01000076">
    <property type="protein sequence ID" value="MYC96288.1"/>
    <property type="molecule type" value="Genomic_DNA"/>
</dbReference>
<accession>A0A6B1D9C5</accession>
<feature type="domain" description="Gfo/Idh/MocA-like oxidoreductase N-terminal" evidence="2">
    <location>
        <begin position="5"/>
        <end position="122"/>
    </location>
</feature>
<keyword evidence="1" id="KW-0560">Oxidoreductase</keyword>
<reference evidence="4" key="1">
    <citation type="submission" date="2019-09" db="EMBL/GenBank/DDBJ databases">
        <title>Characterisation of the sponge microbiome using genome-centric metagenomics.</title>
        <authorList>
            <person name="Engelberts J.P."/>
            <person name="Robbins S.J."/>
            <person name="De Goeij J.M."/>
            <person name="Aranda M."/>
            <person name="Bell S.C."/>
            <person name="Webster N.S."/>
        </authorList>
    </citation>
    <scope>NUCLEOTIDE SEQUENCE</scope>
    <source>
        <strain evidence="4">SB0661_bin_32</strain>
    </source>
</reference>
<dbReference type="GO" id="GO:0016491">
    <property type="term" value="F:oxidoreductase activity"/>
    <property type="evidence" value="ECO:0007669"/>
    <property type="project" value="UniProtKB-KW"/>
</dbReference>
<dbReference type="Pfam" id="PF01408">
    <property type="entry name" value="GFO_IDH_MocA"/>
    <property type="match status" value="1"/>
</dbReference>
<evidence type="ECO:0000259" key="3">
    <source>
        <dbReference type="Pfam" id="PF22725"/>
    </source>
</evidence>
<evidence type="ECO:0000256" key="1">
    <source>
        <dbReference type="ARBA" id="ARBA00023002"/>
    </source>
</evidence>
<evidence type="ECO:0000259" key="2">
    <source>
        <dbReference type="Pfam" id="PF01408"/>
    </source>
</evidence>
<dbReference type="InterPro" id="IPR050463">
    <property type="entry name" value="Gfo/Idh/MocA_oxidrdct_glycsds"/>
</dbReference>
<proteinExistence type="predicted"/>
<protein>
    <submittedName>
        <fullName evidence="4">Gfo/Idh/MocA family oxidoreductase</fullName>
    </submittedName>
</protein>
<dbReference type="Gene3D" id="3.30.360.10">
    <property type="entry name" value="Dihydrodipicolinate Reductase, domain 2"/>
    <property type="match status" value="1"/>
</dbReference>
<name>A0A6B1D9C5_9CHLR</name>
<dbReference type="GO" id="GO:0000166">
    <property type="term" value="F:nucleotide binding"/>
    <property type="evidence" value="ECO:0007669"/>
    <property type="project" value="InterPro"/>
</dbReference>
<evidence type="ECO:0000313" key="4">
    <source>
        <dbReference type="EMBL" id="MYC96288.1"/>
    </source>
</evidence>
<dbReference type="SUPFAM" id="SSF55347">
    <property type="entry name" value="Glyceraldehyde-3-phosphate dehydrogenase-like, C-terminal domain"/>
    <property type="match status" value="1"/>
</dbReference>
<dbReference type="InterPro" id="IPR055170">
    <property type="entry name" value="GFO_IDH_MocA-like_dom"/>
</dbReference>
<dbReference type="SUPFAM" id="SSF51735">
    <property type="entry name" value="NAD(P)-binding Rossmann-fold domains"/>
    <property type="match status" value="1"/>
</dbReference>
<dbReference type="Gene3D" id="3.40.50.720">
    <property type="entry name" value="NAD(P)-binding Rossmann-like Domain"/>
    <property type="match status" value="1"/>
</dbReference>
<dbReference type="InterPro" id="IPR000683">
    <property type="entry name" value="Gfo/Idh/MocA-like_OxRdtase_N"/>
</dbReference>
<dbReference type="AlphaFoldDB" id="A0A6B1D9C5"/>
<organism evidence="4">
    <name type="scientific">Caldilineaceae bacterium SB0661_bin_32</name>
    <dbReference type="NCBI Taxonomy" id="2605255"/>
    <lineage>
        <taxon>Bacteria</taxon>
        <taxon>Bacillati</taxon>
        <taxon>Chloroflexota</taxon>
        <taxon>Caldilineae</taxon>
        <taxon>Caldilineales</taxon>
        <taxon>Caldilineaceae</taxon>
    </lineage>
</organism>